<keyword evidence="3" id="KW-1185">Reference proteome</keyword>
<feature type="region of interest" description="Disordered" evidence="1">
    <location>
        <begin position="1"/>
        <end position="36"/>
    </location>
</feature>
<sequence>MEETMTMPRIFRQQGSLSPFSRPMASSAPLTKQRPNNLPKRINIHAQDSSPLQQGIPINHTPIFKMRPKDYNLWFDGKEGEIFIKRVENIVEIEEESCRNMARQISFCTKDQDISYHIQGMP</sequence>
<organism evidence="2 3">
    <name type="scientific">Austropuccinia psidii MF-1</name>
    <dbReference type="NCBI Taxonomy" id="1389203"/>
    <lineage>
        <taxon>Eukaryota</taxon>
        <taxon>Fungi</taxon>
        <taxon>Dikarya</taxon>
        <taxon>Basidiomycota</taxon>
        <taxon>Pucciniomycotina</taxon>
        <taxon>Pucciniomycetes</taxon>
        <taxon>Pucciniales</taxon>
        <taxon>Sphaerophragmiaceae</taxon>
        <taxon>Austropuccinia</taxon>
    </lineage>
</organism>
<proteinExistence type="predicted"/>
<dbReference type="Proteomes" id="UP000765509">
    <property type="component" value="Unassembled WGS sequence"/>
</dbReference>
<accession>A0A9Q3BJX4</accession>
<evidence type="ECO:0000313" key="2">
    <source>
        <dbReference type="EMBL" id="MBW0466490.1"/>
    </source>
</evidence>
<reference evidence="2" key="1">
    <citation type="submission" date="2021-03" db="EMBL/GenBank/DDBJ databases">
        <title>Draft genome sequence of rust myrtle Austropuccinia psidii MF-1, a brazilian biotype.</title>
        <authorList>
            <person name="Quecine M.C."/>
            <person name="Pachon D.M.R."/>
            <person name="Bonatelli M.L."/>
            <person name="Correr F.H."/>
            <person name="Franceschini L.M."/>
            <person name="Leite T.F."/>
            <person name="Margarido G.R.A."/>
            <person name="Almeida C.A."/>
            <person name="Ferrarezi J.A."/>
            <person name="Labate C.A."/>
        </authorList>
    </citation>
    <scope>NUCLEOTIDE SEQUENCE</scope>
    <source>
        <strain evidence="2">MF-1</strain>
    </source>
</reference>
<evidence type="ECO:0000313" key="3">
    <source>
        <dbReference type="Proteomes" id="UP000765509"/>
    </source>
</evidence>
<evidence type="ECO:0000256" key="1">
    <source>
        <dbReference type="SAM" id="MobiDB-lite"/>
    </source>
</evidence>
<protein>
    <submittedName>
        <fullName evidence="2">Uncharacterized protein</fullName>
    </submittedName>
</protein>
<dbReference type="AlphaFoldDB" id="A0A9Q3BJX4"/>
<dbReference type="OrthoDB" id="2506366at2759"/>
<name>A0A9Q3BJX4_9BASI</name>
<gene>
    <name evidence="2" type="ORF">O181_006205</name>
</gene>
<dbReference type="EMBL" id="AVOT02001317">
    <property type="protein sequence ID" value="MBW0466490.1"/>
    <property type="molecule type" value="Genomic_DNA"/>
</dbReference>
<comment type="caution">
    <text evidence="2">The sequence shown here is derived from an EMBL/GenBank/DDBJ whole genome shotgun (WGS) entry which is preliminary data.</text>
</comment>